<evidence type="ECO:0000256" key="1">
    <source>
        <dbReference type="ARBA" id="ARBA00001864"/>
    </source>
</evidence>
<evidence type="ECO:0000256" key="2">
    <source>
        <dbReference type="ARBA" id="ARBA00004902"/>
    </source>
</evidence>
<feature type="binding site" evidence="8">
    <location>
        <begin position="101"/>
        <end position="102"/>
    </location>
    <ligand>
        <name>substrate</name>
    </ligand>
</feature>
<dbReference type="Pfam" id="PF01220">
    <property type="entry name" value="DHquinase_II"/>
    <property type="match status" value="1"/>
</dbReference>
<dbReference type="NCBIfam" id="TIGR01088">
    <property type="entry name" value="aroQ"/>
    <property type="match status" value="1"/>
</dbReference>
<organism evidence="9 10">
    <name type="scientific">Streptomyces bohaiensis</name>
    <dbReference type="NCBI Taxonomy" id="1431344"/>
    <lineage>
        <taxon>Bacteria</taxon>
        <taxon>Bacillati</taxon>
        <taxon>Actinomycetota</taxon>
        <taxon>Actinomycetes</taxon>
        <taxon>Kitasatosporales</taxon>
        <taxon>Streptomycetaceae</taxon>
        <taxon>Streptomyces</taxon>
    </lineage>
</organism>
<gene>
    <name evidence="8 9" type="primary">aroQ</name>
    <name evidence="9" type="ORF">HCN52_05175</name>
</gene>
<accession>A0ABX1C8S6</accession>
<feature type="binding site" evidence="8">
    <location>
        <position position="111"/>
    </location>
    <ligand>
        <name>substrate</name>
    </ligand>
</feature>
<evidence type="ECO:0000256" key="3">
    <source>
        <dbReference type="ARBA" id="ARBA00011037"/>
    </source>
</evidence>
<feature type="active site" description="Proton donor" evidence="8">
    <location>
        <position position="100"/>
    </location>
</feature>
<feature type="binding site" evidence="8">
    <location>
        <position position="80"/>
    </location>
    <ligand>
        <name>substrate</name>
    </ligand>
</feature>
<evidence type="ECO:0000256" key="5">
    <source>
        <dbReference type="ARBA" id="ARBA00012060"/>
    </source>
</evidence>
<comment type="pathway">
    <text evidence="2 8">Metabolic intermediate biosynthesis; chorismate biosynthesis; chorismate from D-erythrose 4-phosphate and phosphoenolpyruvate: step 3/7.</text>
</comment>
<feature type="binding site" evidence="8">
    <location>
        <position position="87"/>
    </location>
    <ligand>
        <name>substrate</name>
    </ligand>
</feature>
<evidence type="ECO:0000256" key="7">
    <source>
        <dbReference type="ARBA" id="ARBA00023239"/>
    </source>
</evidence>
<dbReference type="RefSeq" id="WP_168087177.1">
    <property type="nucleotide sequence ID" value="NZ_BHZH01000528.1"/>
</dbReference>
<evidence type="ECO:0000313" key="10">
    <source>
        <dbReference type="Proteomes" id="UP000727056"/>
    </source>
</evidence>
<comment type="similarity">
    <text evidence="3 8">Belongs to the type-II 3-dehydroquinase family.</text>
</comment>
<evidence type="ECO:0000256" key="6">
    <source>
        <dbReference type="ARBA" id="ARBA00023141"/>
    </source>
</evidence>
<dbReference type="PIRSF" id="PIRSF001399">
    <property type="entry name" value="DHquinase_II"/>
    <property type="match status" value="1"/>
</dbReference>
<comment type="caution">
    <text evidence="9">The sequence shown here is derived from an EMBL/GenBank/DDBJ whole genome shotgun (WGS) entry which is preliminary data.</text>
</comment>
<dbReference type="Proteomes" id="UP000727056">
    <property type="component" value="Unassembled WGS sequence"/>
</dbReference>
<dbReference type="InterPro" id="IPR001874">
    <property type="entry name" value="DHquinase_II"/>
</dbReference>
<keyword evidence="7 8" id="KW-0456">Lyase</keyword>
<dbReference type="Gene3D" id="3.40.50.9100">
    <property type="entry name" value="Dehydroquinase, class II"/>
    <property type="match status" value="1"/>
</dbReference>
<keyword evidence="10" id="KW-1185">Reference proteome</keyword>
<reference evidence="9 10" key="1">
    <citation type="submission" date="2020-03" db="EMBL/GenBank/DDBJ databases">
        <title>Draft genome of Streptomyces sp. ventii, isolated from the Axial Seamount in the Pacific Ocean, and resequencing of the two type strains Streptomyces lonarensis strain NCL 716 and Streptomyces bohaiensis strain 11A07.</title>
        <authorList>
            <person name="Loughran R.M."/>
            <person name="Pfannmuller K.M."/>
            <person name="Wasson B.J."/>
            <person name="Deadmond M.C."/>
            <person name="Paddock B.E."/>
            <person name="Koyack M.J."/>
            <person name="Gallegos D.A."/>
            <person name="Mitchell E.A."/>
            <person name="Ushijima B."/>
            <person name="Saw J.H."/>
            <person name="Mcphail K.L."/>
            <person name="Videau P."/>
        </authorList>
    </citation>
    <scope>NUCLEOTIDE SEQUENCE [LARGE SCALE GENOMIC DNA]</scope>
    <source>
        <strain evidence="9 10">11A07</strain>
    </source>
</reference>
<evidence type="ECO:0000256" key="4">
    <source>
        <dbReference type="ARBA" id="ARBA00011193"/>
    </source>
</evidence>
<protein>
    <recommendedName>
        <fullName evidence="5 8">3-dehydroquinate dehydratase</fullName>
        <shortName evidence="8">3-dehydroquinase</shortName>
        <ecNumber evidence="5 8">4.2.1.10</ecNumber>
    </recommendedName>
    <alternativeName>
        <fullName evidence="8">Type II DHQase</fullName>
    </alternativeName>
</protein>
<dbReference type="NCBIfam" id="NF003807">
    <property type="entry name" value="PRK05395.1-4"/>
    <property type="match status" value="1"/>
</dbReference>
<evidence type="ECO:0000313" key="9">
    <source>
        <dbReference type="EMBL" id="NJQ14345.1"/>
    </source>
</evidence>
<dbReference type="InterPro" id="IPR018509">
    <property type="entry name" value="DHquinase_II_CS"/>
</dbReference>
<dbReference type="SUPFAM" id="SSF52304">
    <property type="entry name" value="Type II 3-dehydroquinate dehydratase"/>
    <property type="match status" value="1"/>
</dbReference>
<keyword evidence="6 8" id="KW-0057">Aromatic amino acid biosynthesis</keyword>
<dbReference type="EC" id="4.2.1.10" evidence="5 8"/>
<feature type="binding site" evidence="8">
    <location>
        <position position="74"/>
    </location>
    <ligand>
        <name>substrate</name>
    </ligand>
</feature>
<comment type="function">
    <text evidence="8">Catalyzes a trans-dehydration via an enolate intermediate.</text>
</comment>
<proteinExistence type="inferred from homology"/>
<dbReference type="PANTHER" id="PTHR21272">
    <property type="entry name" value="CATABOLIC 3-DEHYDROQUINASE"/>
    <property type="match status" value="1"/>
</dbReference>
<keyword evidence="8" id="KW-0028">Amino-acid biosynthesis</keyword>
<dbReference type="EMBL" id="JAAVJC010000022">
    <property type="protein sequence ID" value="NJQ14345.1"/>
    <property type="molecule type" value="Genomic_DNA"/>
</dbReference>
<feature type="site" description="Transition state stabilizer" evidence="8">
    <location>
        <position position="18"/>
    </location>
</feature>
<sequence>MTRVLVLNGPNLGRLGSREPDVYGSADHAHLAELCTEAGRELGLEVEVRQTDDEAELVRWLHEAADGRLPVLLNPAAFTHYSYALRDAAAQRTAPLIEIHLSNPHARETFRHLSVVSAVASGTIAGFGTGSYLLGLRALAADPVVTGS</sequence>
<name>A0ABX1C8S6_9ACTN</name>
<comment type="catalytic activity">
    <reaction evidence="1 8">
        <text>3-dehydroquinate = 3-dehydroshikimate + H2O</text>
        <dbReference type="Rhea" id="RHEA:21096"/>
        <dbReference type="ChEBI" id="CHEBI:15377"/>
        <dbReference type="ChEBI" id="CHEBI:16630"/>
        <dbReference type="ChEBI" id="CHEBI:32364"/>
        <dbReference type="EC" id="4.2.1.10"/>
    </reaction>
</comment>
<dbReference type="CDD" id="cd00466">
    <property type="entry name" value="DHQase_II"/>
    <property type="match status" value="1"/>
</dbReference>
<feature type="active site" description="Proton acceptor" evidence="8">
    <location>
        <position position="23"/>
    </location>
</feature>
<dbReference type="NCBIfam" id="NF003805">
    <property type="entry name" value="PRK05395.1-2"/>
    <property type="match status" value="1"/>
</dbReference>
<dbReference type="PROSITE" id="PS01029">
    <property type="entry name" value="DEHYDROQUINASE_II"/>
    <property type="match status" value="1"/>
</dbReference>
<dbReference type="GO" id="GO:0003855">
    <property type="term" value="F:3-dehydroquinate dehydratase activity"/>
    <property type="evidence" value="ECO:0007669"/>
    <property type="project" value="UniProtKB-EC"/>
</dbReference>
<dbReference type="PANTHER" id="PTHR21272:SF3">
    <property type="entry name" value="CATABOLIC 3-DEHYDROQUINASE"/>
    <property type="match status" value="1"/>
</dbReference>
<evidence type="ECO:0000256" key="8">
    <source>
        <dbReference type="HAMAP-Rule" id="MF_00169"/>
    </source>
</evidence>
<dbReference type="HAMAP" id="MF_00169">
    <property type="entry name" value="AroQ"/>
    <property type="match status" value="1"/>
</dbReference>
<comment type="subunit">
    <text evidence="4 8">Homododecamer.</text>
</comment>
<dbReference type="InterPro" id="IPR036441">
    <property type="entry name" value="DHquinase_II_sf"/>
</dbReference>